<dbReference type="PANTHER" id="PTHR33204:SF18">
    <property type="entry name" value="TRANSCRIPTIONAL REGULATORY PROTEIN"/>
    <property type="match status" value="1"/>
</dbReference>
<dbReference type="AlphaFoldDB" id="A0A561SXT2"/>
<evidence type="ECO:0000256" key="2">
    <source>
        <dbReference type="ARBA" id="ARBA00023125"/>
    </source>
</evidence>
<evidence type="ECO:0000259" key="4">
    <source>
        <dbReference type="PROSITE" id="PS51118"/>
    </source>
</evidence>
<feature type="domain" description="HTH hxlR-type" evidence="4">
    <location>
        <begin position="11"/>
        <end position="109"/>
    </location>
</feature>
<comment type="caution">
    <text evidence="5">The sequence shown here is derived from an EMBL/GenBank/DDBJ whole genome shotgun (WGS) entry which is preliminary data.</text>
</comment>
<dbReference type="OrthoDB" id="9792527at2"/>
<sequence>MVGRRKYDEGCAVSHALDLIGERWALLVVRELLLGPKRFTDLRAGIPGASPDVLANRLRELTDAGVVRQRKLPPPAGSQVYELTDWGAELEPVVTQLGRWGSRSPSLPNDAHTSIDSLLLSLRSLFDPRAASGFSATITLHVEGRPFHVEINDGEFRLAGGEANHPAATLGTDRETLAALLHGGRRLDDALHAGEATIIGSTEVVARLLELFPLPEPAGAH</sequence>
<dbReference type="SUPFAM" id="SSF55718">
    <property type="entry name" value="SCP-like"/>
    <property type="match status" value="1"/>
</dbReference>
<dbReference type="Proteomes" id="UP000321261">
    <property type="component" value="Unassembled WGS sequence"/>
</dbReference>
<organism evidence="5 6">
    <name type="scientific">Pseudonocardia hierapolitana</name>
    <dbReference type="NCBI Taxonomy" id="1128676"/>
    <lineage>
        <taxon>Bacteria</taxon>
        <taxon>Bacillati</taxon>
        <taxon>Actinomycetota</taxon>
        <taxon>Actinomycetes</taxon>
        <taxon>Pseudonocardiales</taxon>
        <taxon>Pseudonocardiaceae</taxon>
        <taxon>Pseudonocardia</taxon>
    </lineage>
</organism>
<dbReference type="InterPro" id="IPR029229">
    <property type="entry name" value="Alkyl_sulf_C"/>
</dbReference>
<dbReference type="RefSeq" id="WP_147258465.1">
    <property type="nucleotide sequence ID" value="NZ_VIWU01000001.1"/>
</dbReference>
<dbReference type="EMBL" id="VIWU01000001">
    <property type="protein sequence ID" value="TWF79643.1"/>
    <property type="molecule type" value="Genomic_DNA"/>
</dbReference>
<dbReference type="Pfam" id="PF01638">
    <property type="entry name" value="HxlR"/>
    <property type="match status" value="1"/>
</dbReference>
<dbReference type="SUPFAM" id="SSF46785">
    <property type="entry name" value="Winged helix' DNA-binding domain"/>
    <property type="match status" value="1"/>
</dbReference>
<evidence type="ECO:0000256" key="3">
    <source>
        <dbReference type="ARBA" id="ARBA00023163"/>
    </source>
</evidence>
<dbReference type="Gene3D" id="1.10.10.10">
    <property type="entry name" value="Winged helix-like DNA-binding domain superfamily/Winged helix DNA-binding domain"/>
    <property type="match status" value="1"/>
</dbReference>
<evidence type="ECO:0000313" key="5">
    <source>
        <dbReference type="EMBL" id="TWF79643.1"/>
    </source>
</evidence>
<proteinExistence type="predicted"/>
<dbReference type="InterPro" id="IPR002577">
    <property type="entry name" value="HTH_HxlR"/>
</dbReference>
<gene>
    <name evidence="5" type="ORF">FHX44_115577</name>
</gene>
<reference evidence="5 6" key="1">
    <citation type="submission" date="2019-06" db="EMBL/GenBank/DDBJ databases">
        <title>Sequencing the genomes of 1000 actinobacteria strains.</title>
        <authorList>
            <person name="Klenk H.-P."/>
        </authorList>
    </citation>
    <scope>NUCLEOTIDE SEQUENCE [LARGE SCALE GENOMIC DNA]</scope>
    <source>
        <strain evidence="5 6">DSM 45671</strain>
    </source>
</reference>
<dbReference type="Gene3D" id="3.30.1050.10">
    <property type="entry name" value="SCP2 sterol-binding domain"/>
    <property type="match status" value="1"/>
</dbReference>
<protein>
    <submittedName>
        <fullName evidence="5">HxlR family transcriptional regulator</fullName>
    </submittedName>
</protein>
<dbReference type="Pfam" id="PF14864">
    <property type="entry name" value="Alkyl_sulf_C"/>
    <property type="match status" value="1"/>
</dbReference>
<dbReference type="InterPro" id="IPR036390">
    <property type="entry name" value="WH_DNA-bd_sf"/>
</dbReference>
<dbReference type="GO" id="GO:0003677">
    <property type="term" value="F:DNA binding"/>
    <property type="evidence" value="ECO:0007669"/>
    <property type="project" value="UniProtKB-KW"/>
</dbReference>
<keyword evidence="6" id="KW-1185">Reference proteome</keyword>
<evidence type="ECO:0000313" key="6">
    <source>
        <dbReference type="Proteomes" id="UP000321261"/>
    </source>
</evidence>
<dbReference type="InterPro" id="IPR036388">
    <property type="entry name" value="WH-like_DNA-bd_sf"/>
</dbReference>
<evidence type="ECO:0000256" key="1">
    <source>
        <dbReference type="ARBA" id="ARBA00023015"/>
    </source>
</evidence>
<dbReference type="PANTHER" id="PTHR33204">
    <property type="entry name" value="TRANSCRIPTIONAL REGULATOR, MARR FAMILY"/>
    <property type="match status" value="1"/>
</dbReference>
<name>A0A561SXT2_9PSEU</name>
<dbReference type="InterPro" id="IPR036527">
    <property type="entry name" value="SCP2_sterol-bd_dom_sf"/>
</dbReference>
<accession>A0A561SXT2</accession>
<dbReference type="PROSITE" id="PS51118">
    <property type="entry name" value="HTH_HXLR"/>
    <property type="match status" value="1"/>
</dbReference>
<keyword evidence="2" id="KW-0238">DNA-binding</keyword>
<keyword evidence="1" id="KW-0805">Transcription regulation</keyword>
<keyword evidence="3" id="KW-0804">Transcription</keyword>